<dbReference type="OrthoDB" id="1523398at2"/>
<gene>
    <name evidence="3" type="ORF">AB204_08045</name>
</gene>
<dbReference type="AlphaFoldDB" id="A0A0J5FTL9"/>
<dbReference type="InterPro" id="IPR051267">
    <property type="entry name" value="STEAP_metalloreductase"/>
</dbReference>
<sequence>MKIGIVGAGFVGRAIAKLALRAGHEVMLSNSRSPNTLFSLKPMIGCEIGSSEEAVSFGDVVVLAIPMSAINGLPVKALQYKQVIDAMNYYPERDGIIEGLESNTLTTSELISRVIPTSHITKAFNAIPMTQLEQDGSPRGENNRRALPFAGNDEQGKKIVTQLYEEFGFEPFDVGSLSESWKFERGRPAYCVRMNKTTLEETIKNTMR</sequence>
<dbReference type="InterPro" id="IPR028939">
    <property type="entry name" value="P5C_Rdtase_cat_N"/>
</dbReference>
<dbReference type="PANTHER" id="PTHR14239">
    <property type="entry name" value="DUDULIN-RELATED"/>
    <property type="match status" value="1"/>
</dbReference>
<dbReference type="STRING" id="880157.AB204_08045"/>
<name>A0A0J5FTL9_9GAMM</name>
<evidence type="ECO:0000256" key="1">
    <source>
        <dbReference type="ARBA" id="ARBA00023002"/>
    </source>
</evidence>
<dbReference type="EMBL" id="LFCV01000045">
    <property type="protein sequence ID" value="KMJ45618.1"/>
    <property type="molecule type" value="Genomic_DNA"/>
</dbReference>
<protein>
    <submittedName>
        <fullName evidence="3">NADP oxidoreductase</fullName>
    </submittedName>
</protein>
<dbReference type="SUPFAM" id="SSF51735">
    <property type="entry name" value="NAD(P)-binding Rossmann-fold domains"/>
    <property type="match status" value="1"/>
</dbReference>
<keyword evidence="4" id="KW-1185">Reference proteome</keyword>
<evidence type="ECO:0000259" key="2">
    <source>
        <dbReference type="Pfam" id="PF03807"/>
    </source>
</evidence>
<proteinExistence type="predicted"/>
<dbReference type="Proteomes" id="UP000036277">
    <property type="component" value="Unassembled WGS sequence"/>
</dbReference>
<evidence type="ECO:0000313" key="3">
    <source>
        <dbReference type="EMBL" id="KMJ45618.1"/>
    </source>
</evidence>
<keyword evidence="1" id="KW-0560">Oxidoreductase</keyword>
<dbReference type="Pfam" id="PF03807">
    <property type="entry name" value="F420_oxidored"/>
    <property type="match status" value="1"/>
</dbReference>
<comment type="caution">
    <text evidence="3">The sequence shown here is derived from an EMBL/GenBank/DDBJ whole genome shotgun (WGS) entry which is preliminary data.</text>
</comment>
<accession>A0A0J5FTL9</accession>
<feature type="domain" description="Pyrroline-5-carboxylate reductase catalytic N-terminal" evidence="2">
    <location>
        <begin position="2"/>
        <end position="89"/>
    </location>
</feature>
<evidence type="ECO:0000313" key="4">
    <source>
        <dbReference type="Proteomes" id="UP000036277"/>
    </source>
</evidence>
<dbReference type="Gene3D" id="3.40.50.720">
    <property type="entry name" value="NAD(P)-binding Rossmann-like Domain"/>
    <property type="match status" value="1"/>
</dbReference>
<dbReference type="RefSeq" id="WP_047962863.1">
    <property type="nucleotide sequence ID" value="NZ_CAWMBG010000045.1"/>
</dbReference>
<dbReference type="PATRIC" id="fig|880157.4.peg.1699"/>
<dbReference type="GO" id="GO:0016491">
    <property type="term" value="F:oxidoreductase activity"/>
    <property type="evidence" value="ECO:0007669"/>
    <property type="project" value="UniProtKB-KW"/>
</dbReference>
<dbReference type="InterPro" id="IPR036291">
    <property type="entry name" value="NAD(P)-bd_dom_sf"/>
</dbReference>
<reference evidence="3 4" key="1">
    <citation type="submission" date="2015-06" db="EMBL/GenBank/DDBJ databases">
        <title>Draft Whole-Genome Sequence of the Entomopathogenic Bacterium Xenorhabdus khoisanae.</title>
        <authorList>
            <person name="Naidoo S."/>
            <person name="Featherston J."/>
            <person name="Gray V.M."/>
        </authorList>
    </citation>
    <scope>NUCLEOTIDE SEQUENCE [LARGE SCALE GENOMIC DNA]</scope>
    <source>
        <strain evidence="3 4">MCB</strain>
    </source>
</reference>
<organism evidence="3 4">
    <name type="scientific">Xenorhabdus khoisanae</name>
    <dbReference type="NCBI Taxonomy" id="880157"/>
    <lineage>
        <taxon>Bacteria</taxon>
        <taxon>Pseudomonadati</taxon>
        <taxon>Pseudomonadota</taxon>
        <taxon>Gammaproteobacteria</taxon>
        <taxon>Enterobacterales</taxon>
        <taxon>Morganellaceae</taxon>
        <taxon>Xenorhabdus</taxon>
    </lineage>
</organism>